<keyword evidence="1" id="KW-0732">Signal</keyword>
<sequence>MWSPRSYIVILCLFAVALPVFLEATDHKKEKRSVECKGDNCPKSNTVELNPFRPKSCVEYYVPGKTTCGIYRLFDDYGNSFPAYCDFTSEPGTAWTLVMSYNQKNRGLPQFSKTPFKFDAPVNENSQNWNVYRLGLSRIRSLAAHSTHWRATCSYPSHGVDFTDYVRGNFKDFNVVDFLGNGECKEVEYVNIRGHRGVHLTAKFWQAENTLSLHIDSSAAGCEFNPTAGAVVSEDNFGFYAAINHKFRCTRGEGSTTQWWFGSHL</sequence>
<dbReference type="EMBL" id="RCHS01003412">
    <property type="protein sequence ID" value="RMX42213.1"/>
    <property type="molecule type" value="Genomic_DNA"/>
</dbReference>
<dbReference type="InterPro" id="IPR036056">
    <property type="entry name" value="Fibrinogen-like_C"/>
</dbReference>
<dbReference type="InterPro" id="IPR014716">
    <property type="entry name" value="Fibrinogen_a/b/g_C_1"/>
</dbReference>
<dbReference type="OrthoDB" id="5945834at2759"/>
<organism evidence="2 3">
    <name type="scientific">Pocillopora damicornis</name>
    <name type="common">Cauliflower coral</name>
    <name type="synonym">Millepora damicornis</name>
    <dbReference type="NCBI Taxonomy" id="46731"/>
    <lineage>
        <taxon>Eukaryota</taxon>
        <taxon>Metazoa</taxon>
        <taxon>Cnidaria</taxon>
        <taxon>Anthozoa</taxon>
        <taxon>Hexacorallia</taxon>
        <taxon>Scleractinia</taxon>
        <taxon>Astrocoeniina</taxon>
        <taxon>Pocilloporidae</taxon>
        <taxon>Pocillopora</taxon>
    </lineage>
</organism>
<feature type="chain" id="PRO_5018235006" description="Fibrinogen C-terminal domain-containing protein" evidence="1">
    <location>
        <begin position="25"/>
        <end position="265"/>
    </location>
</feature>
<evidence type="ECO:0000256" key="1">
    <source>
        <dbReference type="SAM" id="SignalP"/>
    </source>
</evidence>
<accession>A0A3M6TLC3</accession>
<protein>
    <recommendedName>
        <fullName evidence="4">Fibrinogen C-terminal domain-containing protein</fullName>
    </recommendedName>
</protein>
<dbReference type="Proteomes" id="UP000275408">
    <property type="component" value="Unassembled WGS sequence"/>
</dbReference>
<dbReference type="SUPFAM" id="SSF56496">
    <property type="entry name" value="Fibrinogen C-terminal domain-like"/>
    <property type="match status" value="1"/>
</dbReference>
<dbReference type="Gene3D" id="3.90.215.10">
    <property type="entry name" value="Gamma Fibrinogen, chain A, domain 1"/>
    <property type="match status" value="1"/>
</dbReference>
<dbReference type="OMA" id="SVECKGD"/>
<reference evidence="2 3" key="1">
    <citation type="journal article" date="2018" name="Sci. Rep.">
        <title>Comparative analysis of the Pocillopora damicornis genome highlights role of immune system in coral evolution.</title>
        <authorList>
            <person name="Cunning R."/>
            <person name="Bay R.A."/>
            <person name="Gillette P."/>
            <person name="Baker A.C."/>
            <person name="Traylor-Knowles N."/>
        </authorList>
    </citation>
    <scope>NUCLEOTIDE SEQUENCE [LARGE SCALE GENOMIC DNA]</scope>
    <source>
        <strain evidence="2">RSMAS</strain>
        <tissue evidence="2">Whole animal</tissue>
    </source>
</reference>
<feature type="signal peptide" evidence="1">
    <location>
        <begin position="1"/>
        <end position="24"/>
    </location>
</feature>
<gene>
    <name evidence="2" type="ORF">pdam_00023543</name>
</gene>
<evidence type="ECO:0000313" key="3">
    <source>
        <dbReference type="Proteomes" id="UP000275408"/>
    </source>
</evidence>
<dbReference type="AlphaFoldDB" id="A0A3M6TLC3"/>
<evidence type="ECO:0000313" key="2">
    <source>
        <dbReference type="EMBL" id="RMX42213.1"/>
    </source>
</evidence>
<keyword evidence="3" id="KW-1185">Reference proteome</keyword>
<name>A0A3M6TLC3_POCDA</name>
<evidence type="ECO:0008006" key="4">
    <source>
        <dbReference type="Google" id="ProtNLM"/>
    </source>
</evidence>
<proteinExistence type="predicted"/>
<comment type="caution">
    <text evidence="2">The sequence shown here is derived from an EMBL/GenBank/DDBJ whole genome shotgun (WGS) entry which is preliminary data.</text>
</comment>